<feature type="domain" description="Putative exodeoxyribonuclease 8 PDDEXK-like" evidence="1">
    <location>
        <begin position="26"/>
        <end position="254"/>
    </location>
</feature>
<organism evidence="2 3">
    <name type="scientific">Oceanobacillus neutriphilus</name>
    <dbReference type="NCBI Taxonomy" id="531815"/>
    <lineage>
        <taxon>Bacteria</taxon>
        <taxon>Bacillati</taxon>
        <taxon>Bacillota</taxon>
        <taxon>Bacilli</taxon>
        <taxon>Bacillales</taxon>
        <taxon>Bacillaceae</taxon>
        <taxon>Oceanobacillus</taxon>
    </lineage>
</organism>
<dbReference type="EMBL" id="BMLW01000027">
    <property type="protein sequence ID" value="GGP17172.1"/>
    <property type="molecule type" value="Genomic_DNA"/>
</dbReference>
<sequence>MTATVSKQPLTSANYYSREMDMQYMSVSQFKKFVECEAESMAYLNGEIERQQNKAMQVGSYIHAAFESDDAFNQYIKENTDIIFKKNGSKYADFEKADQIIETLKEDSFAMFAMTGEKERIYTANLFGVDWKIKVDNVNPEVGFFSDLKTTRDIHQRFWSNKYEGWVSFVEQWDYVLQMSMYRKVIEESTGLTLTPYIVAVTKEDIPNKAVIHFDESRFQFEYEYVELMLERIVQVKNGDAEPIGCGKCDYCKSKKKLNGTIEVGELIYA</sequence>
<dbReference type="InterPro" id="IPR011604">
    <property type="entry name" value="PDDEXK-like_dom_sf"/>
</dbReference>
<evidence type="ECO:0000313" key="3">
    <source>
        <dbReference type="Proteomes" id="UP000641206"/>
    </source>
</evidence>
<evidence type="ECO:0000313" key="2">
    <source>
        <dbReference type="EMBL" id="GGP17172.1"/>
    </source>
</evidence>
<dbReference type="RefSeq" id="WP_229720402.1">
    <property type="nucleotide sequence ID" value="NZ_BMLW01000027.1"/>
</dbReference>
<reference evidence="3" key="1">
    <citation type="journal article" date="2019" name="Int. J. Syst. Evol. Microbiol.">
        <title>The Global Catalogue of Microorganisms (GCM) 10K type strain sequencing project: providing services to taxonomists for standard genome sequencing and annotation.</title>
        <authorList>
            <consortium name="The Broad Institute Genomics Platform"/>
            <consortium name="The Broad Institute Genome Sequencing Center for Infectious Disease"/>
            <person name="Wu L."/>
            <person name="Ma J."/>
        </authorList>
    </citation>
    <scope>NUCLEOTIDE SEQUENCE [LARGE SCALE GENOMIC DNA]</scope>
    <source>
        <strain evidence="3">CGMCC 1.7693</strain>
    </source>
</reference>
<gene>
    <name evidence="2" type="ORF">GCM10011346_52040</name>
</gene>
<protein>
    <recommendedName>
        <fullName evidence="1">Putative exodeoxyribonuclease 8 PDDEXK-like domain-containing protein</fullName>
    </recommendedName>
</protein>
<name>A0ABQ2P354_9BACI</name>
<evidence type="ECO:0000259" key="1">
    <source>
        <dbReference type="Pfam" id="PF12684"/>
    </source>
</evidence>
<dbReference type="Pfam" id="PF12684">
    <property type="entry name" value="DUF3799"/>
    <property type="match status" value="1"/>
</dbReference>
<keyword evidence="3" id="KW-1185">Reference proteome</keyword>
<dbReference type="InterPro" id="IPR024432">
    <property type="entry name" value="Put_RecE_PDDEXK-like_dom"/>
</dbReference>
<dbReference type="Gene3D" id="3.90.320.10">
    <property type="match status" value="1"/>
</dbReference>
<accession>A0ABQ2P354</accession>
<dbReference type="Proteomes" id="UP000641206">
    <property type="component" value="Unassembled WGS sequence"/>
</dbReference>
<proteinExistence type="predicted"/>
<comment type="caution">
    <text evidence="2">The sequence shown here is derived from an EMBL/GenBank/DDBJ whole genome shotgun (WGS) entry which is preliminary data.</text>
</comment>